<dbReference type="Pfam" id="PF04851">
    <property type="entry name" value="ResIII"/>
    <property type="match status" value="1"/>
</dbReference>
<dbReference type="GO" id="GO:0003677">
    <property type="term" value="F:DNA binding"/>
    <property type="evidence" value="ECO:0007669"/>
    <property type="project" value="InterPro"/>
</dbReference>
<evidence type="ECO:0000313" key="2">
    <source>
        <dbReference type="EMBL" id="QBK90214.1"/>
    </source>
</evidence>
<organism evidence="2">
    <name type="scientific">Pithovirus LCPAC102</name>
    <dbReference type="NCBI Taxonomy" id="2506587"/>
    <lineage>
        <taxon>Viruses</taxon>
        <taxon>Pithoviruses</taxon>
    </lineage>
</organism>
<dbReference type="SUPFAM" id="SSF52540">
    <property type="entry name" value="P-loop containing nucleoside triphosphate hydrolases"/>
    <property type="match status" value="1"/>
</dbReference>
<dbReference type="GO" id="GO:0005524">
    <property type="term" value="F:ATP binding"/>
    <property type="evidence" value="ECO:0007669"/>
    <property type="project" value="InterPro"/>
</dbReference>
<dbReference type="GO" id="GO:0016787">
    <property type="term" value="F:hydrolase activity"/>
    <property type="evidence" value="ECO:0007669"/>
    <property type="project" value="InterPro"/>
</dbReference>
<reference evidence="2" key="1">
    <citation type="journal article" date="2019" name="MBio">
        <title>Virus Genomes from Deep Sea Sediments Expand the Ocean Megavirome and Support Independent Origins of Viral Gigantism.</title>
        <authorList>
            <person name="Backstrom D."/>
            <person name="Yutin N."/>
            <person name="Jorgensen S.L."/>
            <person name="Dharamshi J."/>
            <person name="Homa F."/>
            <person name="Zaremba-Niedwiedzka K."/>
            <person name="Spang A."/>
            <person name="Wolf Y.I."/>
            <person name="Koonin E.V."/>
            <person name="Ettema T.J."/>
        </authorList>
    </citation>
    <scope>NUCLEOTIDE SEQUENCE</scope>
</reference>
<dbReference type="EMBL" id="MK500469">
    <property type="protein sequence ID" value="QBK90214.1"/>
    <property type="molecule type" value="Genomic_DNA"/>
</dbReference>
<evidence type="ECO:0000259" key="1">
    <source>
        <dbReference type="Pfam" id="PF04851"/>
    </source>
</evidence>
<dbReference type="InterPro" id="IPR006935">
    <property type="entry name" value="Helicase/UvrB_N"/>
</dbReference>
<sequence>MYNIEPSSKTSLSLENLIYTNKNIENNILNPSILSSLTLDNLVYSYPDQNDTEFQTKITAKKEFNTLASIPSESVPKRGEFYNHQKFDHRFLHIYDRLLITSSPGTGKTGSVAGESEKLRRSTMGHITDYVDDYIHQNKTHIKRVYYLVKSKTLKDQIKKELLCKYSKPGTYETEKILKNKSAQARKLNITIEIKKYYSIDTHIKFAKRIYERKYTDEDIEKEFSGSMFIYDEVHNIRIEHRESEEDNGIDESILINRQDKDVRQQKKIYDTYKRIFHIIKRSKVVLMTATPMINEASEISIIMNLILSMDKQMPTDNKFFVDATHEDLAYYFNGLISFVGESDTFAIPLEHGTISDSIHIYKGFNIPSSQKIYRLEMASNIIMPDKSSIHGQATIYNSISLLNTRNNSFRGNERSAANFVFPNGTYSMSGVIKYDDTRISGTYGLPQIGKYIIDNGNEVYTPVPEFISWITNPYYLKSISVKFHEVIRLDAKSPGNAFVFCPFKMGGGGALCLGMCFKYNGYEQFNETESVFISTHSDESSIFMGPLCELSNNTNTEGVIRTIRRNKIRSTFTKARRFAIITSGMQPSNKMDIILELYNSWENRHGEYIKTLIVTPIAREGINTANVLSYYNTGPEWNEAHAYQARYRVLRAISHESLLDELREQYILEGKDPATAKIYVNMYNMAAIDPVTRGSIDIDMYHLSEKKDISIKYIENIMYSSAVDCQIHYERNKISRATTAYANEFGGYVCYGKTPIELDTSSYDVLYADDDIKLIIQYIHEIFKNIFSASMDEILDLLSNYQLVNKFNNTLEQIPRRYIERAMEIIISKKILMVDRYGYHGYIRVKGQQFYIIREYPTISENENNSIEDYYSFNLFGILTKPISEYIIDLKQSSSIKIEKMLYKLEPGNNEWSNIYNKLSYEYKIKLYEDSIIDMIKGNNTNLNSHMYNMYKKDLNIIYEPIKLLNLVQYNINNRGGGRGRPPKLGNIPILSQLKINENDIQIPILGDIGVGTELIYIHSINKNINDISSYSISSNIEKSSVHLRIYKPSELKGWRDMLLNEHLVYTSIIDKIINSKLIELNKLPLYGIISSTGNDFRIRYMMKEQSGASKRKRMRGRVVKTYDIKDLAFFMWIIQAPLPIENMSNALNIHKSYKVQYLHNLNYDINTLNDPINKYENDRIDYYYVLFNLNYMKLKMAELIKNRLIELGWIYIN</sequence>
<gene>
    <name evidence="2" type="ORF">LCPAC102_01270</name>
</gene>
<accession>A0A481Z433</accession>
<feature type="domain" description="Helicase/UvrB N-terminal" evidence="1">
    <location>
        <begin position="96"/>
        <end position="292"/>
    </location>
</feature>
<dbReference type="InterPro" id="IPR027417">
    <property type="entry name" value="P-loop_NTPase"/>
</dbReference>
<name>A0A481Z433_9VIRU</name>
<dbReference type="Gene3D" id="3.40.50.300">
    <property type="entry name" value="P-loop containing nucleotide triphosphate hydrolases"/>
    <property type="match status" value="2"/>
</dbReference>
<protein>
    <recommendedName>
        <fullName evidence="1">Helicase/UvrB N-terminal domain-containing protein</fullName>
    </recommendedName>
</protein>
<proteinExistence type="predicted"/>